<evidence type="ECO:0000313" key="2">
    <source>
        <dbReference type="EMBL" id="ENH97216.1"/>
    </source>
</evidence>
<dbReference type="Proteomes" id="UP000012283">
    <property type="component" value="Unassembled WGS sequence"/>
</dbReference>
<sequence>MRKLGILVTMITMLLLIGCNQESTVEKMYDHLETAVELEQPFAEKQDTFSELEERDQEIYNELIQLSADELDKIESLTGEALNNIEERKKILADEKESMKSAEEEFLKAKKLVSDLDDPLQETANEMITTMEERYQTYYELNDAYMVSLEEEKALYELFQKEDLTEEELSNLINTVNQQYETLMELNDTFNELTNTYNDQKANFYQEADLNIVQD</sequence>
<dbReference type="STRING" id="1308866.J416_07242"/>
<accession>N4WVV1</accession>
<evidence type="ECO:0000313" key="3">
    <source>
        <dbReference type="Proteomes" id="UP000012283"/>
    </source>
</evidence>
<dbReference type="eggNOG" id="COG0497">
    <property type="taxonomic scope" value="Bacteria"/>
</dbReference>
<dbReference type="InterPro" id="IPR019454">
    <property type="entry name" value="Lipoprot_YkyA-like"/>
</dbReference>
<dbReference type="EMBL" id="APML01000022">
    <property type="protein sequence ID" value="ENH97216.1"/>
    <property type="molecule type" value="Genomic_DNA"/>
</dbReference>
<name>N4WVV1_9BACI</name>
<dbReference type="RefSeq" id="WP_003467265.1">
    <property type="nucleotide sequence ID" value="NZ_APML01000022.1"/>
</dbReference>
<protein>
    <recommendedName>
        <fullName evidence="4">Cell-wall binding lipoprotein</fullName>
    </recommendedName>
</protein>
<dbReference type="PATRIC" id="fig|1308866.3.peg.1462"/>
<evidence type="ECO:0000256" key="1">
    <source>
        <dbReference type="SAM" id="Coils"/>
    </source>
</evidence>
<dbReference type="SUPFAM" id="SSF140423">
    <property type="entry name" value="MW0975(SA0943)-like"/>
    <property type="match status" value="1"/>
</dbReference>
<dbReference type="Gene3D" id="1.20.120.570">
    <property type="entry name" value="YkyA-like"/>
    <property type="match status" value="1"/>
</dbReference>
<evidence type="ECO:0008006" key="4">
    <source>
        <dbReference type="Google" id="ProtNLM"/>
    </source>
</evidence>
<dbReference type="Pfam" id="PF10368">
    <property type="entry name" value="YkyA"/>
    <property type="match status" value="1"/>
</dbReference>
<comment type="caution">
    <text evidence="2">The sequence shown here is derived from an EMBL/GenBank/DDBJ whole genome shotgun (WGS) entry which is preliminary data.</text>
</comment>
<keyword evidence="1" id="KW-0175">Coiled coil</keyword>
<proteinExistence type="predicted"/>
<dbReference type="InterPro" id="IPR036785">
    <property type="entry name" value="YkyA-like_sf"/>
</dbReference>
<keyword evidence="3" id="KW-1185">Reference proteome</keyword>
<reference evidence="2 3" key="1">
    <citation type="submission" date="2013-03" db="EMBL/GenBank/DDBJ databases">
        <title>Draft genome sequence of Gracibacillus halophilus YIM-C55.5, a moderately halophilic and thermophilic organism from the Xiaochaidamu salt lake.</title>
        <authorList>
            <person name="Sugumar T."/>
            <person name="Polireddy D.R."/>
            <person name="Antony A."/>
            <person name="Madhava Y.R."/>
            <person name="Sivakumar N."/>
        </authorList>
    </citation>
    <scope>NUCLEOTIDE SEQUENCE [LARGE SCALE GENOMIC DNA]</scope>
    <source>
        <strain evidence="2 3">YIM-C55.5</strain>
    </source>
</reference>
<dbReference type="AlphaFoldDB" id="N4WVV1"/>
<dbReference type="PROSITE" id="PS51257">
    <property type="entry name" value="PROKAR_LIPOPROTEIN"/>
    <property type="match status" value="1"/>
</dbReference>
<dbReference type="OrthoDB" id="2576511at2"/>
<feature type="coiled-coil region" evidence="1">
    <location>
        <begin position="82"/>
        <end position="112"/>
    </location>
</feature>
<organism evidence="2 3">
    <name type="scientific">Gracilibacillus halophilus YIM-C55.5</name>
    <dbReference type="NCBI Taxonomy" id="1308866"/>
    <lineage>
        <taxon>Bacteria</taxon>
        <taxon>Bacillati</taxon>
        <taxon>Bacillota</taxon>
        <taxon>Bacilli</taxon>
        <taxon>Bacillales</taxon>
        <taxon>Bacillaceae</taxon>
        <taxon>Gracilibacillus</taxon>
    </lineage>
</organism>
<gene>
    <name evidence="2" type="ORF">J416_07242</name>
</gene>